<feature type="coiled-coil region" evidence="1">
    <location>
        <begin position="211"/>
        <end position="241"/>
    </location>
</feature>
<gene>
    <name evidence="3" type="ORF">WT27_31975</name>
</gene>
<evidence type="ECO:0000259" key="2">
    <source>
        <dbReference type="Pfam" id="PF13514"/>
    </source>
</evidence>
<name>A0A106EEE5_9BURK</name>
<evidence type="ECO:0000313" key="4">
    <source>
        <dbReference type="Proteomes" id="UP000062317"/>
    </source>
</evidence>
<dbReference type="InterPro" id="IPR038734">
    <property type="entry name" value="YhaN_AAA"/>
</dbReference>
<dbReference type="AlphaFoldDB" id="A0A106EEE5"/>
<dbReference type="Pfam" id="PF13514">
    <property type="entry name" value="AAA_27"/>
    <property type="match status" value="1"/>
</dbReference>
<keyword evidence="1" id="KW-0175">Coiled coil</keyword>
<dbReference type="SUPFAM" id="SSF52540">
    <property type="entry name" value="P-loop containing nucleoside triphosphate hydrolases"/>
    <property type="match status" value="1"/>
</dbReference>
<keyword evidence="4" id="KW-1185">Reference proteome</keyword>
<evidence type="ECO:0000256" key="1">
    <source>
        <dbReference type="SAM" id="Coils"/>
    </source>
</evidence>
<accession>A0A106EEE5</accession>
<protein>
    <submittedName>
        <fullName evidence="3">Chromosome segregation protein SMC</fullName>
    </submittedName>
</protein>
<dbReference type="PANTHER" id="PTHR41259:SF1">
    <property type="entry name" value="DOUBLE-STRAND BREAK REPAIR RAD50 ATPASE, PUTATIVE-RELATED"/>
    <property type="match status" value="1"/>
</dbReference>
<feature type="coiled-coil region" evidence="1">
    <location>
        <begin position="390"/>
        <end position="417"/>
    </location>
</feature>
<evidence type="ECO:0000313" key="3">
    <source>
        <dbReference type="EMBL" id="KVV50730.1"/>
    </source>
</evidence>
<dbReference type="PANTHER" id="PTHR41259">
    <property type="entry name" value="DOUBLE-STRAND BREAK REPAIR RAD50 ATPASE, PUTATIVE-RELATED"/>
    <property type="match status" value="1"/>
</dbReference>
<feature type="coiled-coil region" evidence="1">
    <location>
        <begin position="704"/>
        <end position="731"/>
    </location>
</feature>
<dbReference type="InterPro" id="IPR027417">
    <property type="entry name" value="P-loop_NTPase"/>
</dbReference>
<dbReference type="Gene3D" id="3.40.50.300">
    <property type="entry name" value="P-loop containing nucleotide triphosphate hydrolases"/>
    <property type="match status" value="2"/>
</dbReference>
<sequence>MRIGQLDLIKYGKFTDETLRFPSAGHDFHVIVGPNEAGKSTIRTAVSELLFGMKLQTPLDFLHATPDLRIGGVLEGRAGALAFHRARGRSSLRTPADDKLPDDYLAAVLDGATREFFEQMFGLDHGRLVDGGRSILDASDKLGQVLFESAAGVGTLGPVREELEARANELWAPRRSGSVFAQAETAFNEAVGELKAVQVCTREWVDRKEARDAIEQEIEHARVEQRRLEALRSKLERVRRLAPYLKELTIKEAALAELGTVVELPPTAYADLLKAQGDLAAEQKVLEERRADLLAKRQARDAIDRDDEALALEGDIEALDRLRAACMNHAQDLLLLGADVERHLSAAGAAAAQLGWPTDEASLRAALPTALSLKTVANLLRDHGALHQALAGARESLDERTQELAQVQDQLARLSTIDVPEVLRAALADAQGFRGSVQRELTLERDIAGAERTLADALDALGQWRKPVDALRALDVPSAARLGVLLNEASERASAAAAARDARDGAQEECERLELQEKHFAQTHKVVTTAEVLAARARRDGAWGDIRDGEVDLATGAQAVDDAIRLADELVDAQLGATQAAATLQSLRQQVESARAVLKRRQAVMDERERELAAHRDAWSELATTAGVPGMPLAAMGDWLAKRDAVFAAQLELNRLSRELAAIRDARTGAQAALRSALRLVSRGGDADGLAALVAIAETFVQSAEKTLARKDSLEDRAREAERGCATARLRTGQAQAAYDDWQAQWRDALADAKLSVNAVTLAAAEGALGLANAVTDELADAEAPRNRIAAIHAELAALEAGARRLAETLEPEWLASGDGDWLEIARRLTIRVAAARETARAIDRADDAVRQADGKVADAAAAVASADARIQPLLQLAGVASIDAALPLAERSDRQRQLRQAIDAAKEALVRDGDGLSQSAIEAEVAEQDIADVPAHLEAVKQSLDDVGKRLNALAQQQVVAQQAFGAIDGQANAAVAEAKRQEALAAMGDAAEQYLEAATASRLLKWATDRYRDQKQGPMLRRAGEIFAGLTLAEFARLTVDTERTPPALYARRTKGTSVEVAGLSEGTRDQLFLALRIAALELQLASRAALPFVADDLFINFDDARAKAGLEALRDLSTRTQVLFLTHHDHLLPLVRDVFGAQVNVVGLHREAAAA</sequence>
<comment type="caution">
    <text evidence="3">The sequence shown here is derived from an EMBL/GenBank/DDBJ whole genome shotgun (WGS) entry which is preliminary data.</text>
</comment>
<dbReference type="EMBL" id="LPEQ01000051">
    <property type="protein sequence ID" value="KVV50730.1"/>
    <property type="molecule type" value="Genomic_DNA"/>
</dbReference>
<reference evidence="3 4" key="1">
    <citation type="submission" date="2015-11" db="EMBL/GenBank/DDBJ databases">
        <title>Expanding the genomic diversity of Burkholderia species for the development of highly accurate diagnostics.</title>
        <authorList>
            <person name="Sahl J."/>
            <person name="Keim P."/>
            <person name="Wagner D."/>
        </authorList>
    </citation>
    <scope>NUCLEOTIDE SEQUENCE [LARGE SCALE GENOMIC DNA]</scope>
    <source>
        <strain evidence="3 4">MSMB1301WGS</strain>
    </source>
</reference>
<feature type="coiled-coil region" evidence="1">
    <location>
        <begin position="577"/>
        <end position="604"/>
    </location>
</feature>
<organism evidence="3 4">
    <name type="scientific">Burkholderia territorii</name>
    <dbReference type="NCBI Taxonomy" id="1503055"/>
    <lineage>
        <taxon>Bacteria</taxon>
        <taxon>Pseudomonadati</taxon>
        <taxon>Pseudomonadota</taxon>
        <taxon>Betaproteobacteria</taxon>
        <taxon>Burkholderiales</taxon>
        <taxon>Burkholderiaceae</taxon>
        <taxon>Burkholderia</taxon>
        <taxon>Burkholderia cepacia complex</taxon>
    </lineage>
</organism>
<proteinExistence type="predicted"/>
<dbReference type="RefSeq" id="WP_060105294.1">
    <property type="nucleotide sequence ID" value="NZ_LPEQ01000051.1"/>
</dbReference>
<feature type="domain" description="YhaN AAA" evidence="2">
    <location>
        <begin position="1"/>
        <end position="204"/>
    </location>
</feature>
<dbReference type="Proteomes" id="UP000062317">
    <property type="component" value="Unassembled WGS sequence"/>
</dbReference>